<dbReference type="Proteomes" id="UP000054321">
    <property type="component" value="Unassembled WGS sequence"/>
</dbReference>
<feature type="region of interest" description="Disordered" evidence="1">
    <location>
        <begin position="29"/>
        <end position="49"/>
    </location>
</feature>
<evidence type="ECO:0000313" key="3">
    <source>
        <dbReference type="EMBL" id="KIM99847.1"/>
    </source>
</evidence>
<dbReference type="OrthoDB" id="2157530at2759"/>
<dbReference type="STRING" id="913774.A0A0C3DD13"/>
<reference evidence="3 4" key="1">
    <citation type="submission" date="2014-04" db="EMBL/GenBank/DDBJ databases">
        <authorList>
            <consortium name="DOE Joint Genome Institute"/>
            <person name="Kuo A."/>
            <person name="Martino E."/>
            <person name="Perotto S."/>
            <person name="Kohler A."/>
            <person name="Nagy L.G."/>
            <person name="Floudas D."/>
            <person name="Copeland A."/>
            <person name="Barry K.W."/>
            <person name="Cichocki N."/>
            <person name="Veneault-Fourrey C."/>
            <person name="LaButti K."/>
            <person name="Lindquist E.A."/>
            <person name="Lipzen A."/>
            <person name="Lundell T."/>
            <person name="Morin E."/>
            <person name="Murat C."/>
            <person name="Sun H."/>
            <person name="Tunlid A."/>
            <person name="Henrissat B."/>
            <person name="Grigoriev I.V."/>
            <person name="Hibbett D.S."/>
            <person name="Martin F."/>
            <person name="Nordberg H.P."/>
            <person name="Cantor M.N."/>
            <person name="Hua S.X."/>
        </authorList>
    </citation>
    <scope>NUCLEOTIDE SEQUENCE [LARGE SCALE GENOMIC DNA]</scope>
    <source>
        <strain evidence="3 4">Zn</strain>
    </source>
</reference>
<evidence type="ECO:0000259" key="2">
    <source>
        <dbReference type="Pfam" id="PF06985"/>
    </source>
</evidence>
<dbReference type="Pfam" id="PF26639">
    <property type="entry name" value="Het-6_barrel"/>
    <property type="match status" value="1"/>
</dbReference>
<keyword evidence="4" id="KW-1185">Reference proteome</keyword>
<dbReference type="HOGENOM" id="CLU_004184_7_4_1"/>
<dbReference type="PANTHER" id="PTHR24148">
    <property type="entry name" value="ANKYRIN REPEAT DOMAIN-CONTAINING PROTEIN 39 HOMOLOG-RELATED"/>
    <property type="match status" value="1"/>
</dbReference>
<name>A0A0C3DD13_OIDMZ</name>
<sequence>MAKLKYTRLRSDLGGSEIRLLTVLPRYHRDTKSDTPSTMRSSVNSSRDSPKLLDISISFNASNKPDDYIVNCSLKVVPFNGEKLLYRALSYRWGDGVMKTIRINGSMIEVTKNLEEALCYIQQDRHPVTLWVDAVCINQDDDSEKTEQVQNMRKIYERAAEVIVWLGPAADDSDVLMDAFEYFGKHAEEAGLLKLRGTDLIKLRKPNGDSELGPELIAIRKASEDLSDRVGLNFPFKAYKHFAARAYWKRVWIVQEISVAKKVLILCGNKRLSFERFTAAVIFNGQNRPRLWNNATFSERTKMGVLIDGNDSAHNSVIGIRRRCQNETGTPETLIGLLLRLNFGHSYPSEDRATDVRDLIYGLMGMASDYDQLRKLGIQPDYKKSITEAYTDITRALIKNGNPLVLAWCQPNRQLEDLPSWVPDYSTPFHESCCQPRYYTLFSASGKDSLKFGPVPDSDGRVLALKCVKVDTIRETRRPWNTGQQFNFEYDGSGQYLDDIKDICSQRPVYATHILGIPQDLKQWEEAFWRVPTADQEHQGSRRRISSTTILEHYHELREFVRKGSLARDFAHMSNECNMYTVNLNVQHNRRPFISTEGLVGLAPLLAKEGDMVCIVQGATMPFVFRERGGGMWELIGEAYVHGVMDGEIMDTNPKVETFLVC</sequence>
<dbReference type="EMBL" id="KN832878">
    <property type="protein sequence ID" value="KIM99847.1"/>
    <property type="molecule type" value="Genomic_DNA"/>
</dbReference>
<feature type="compositionally biased region" description="Polar residues" evidence="1">
    <location>
        <begin position="34"/>
        <end position="47"/>
    </location>
</feature>
<protein>
    <recommendedName>
        <fullName evidence="2">Heterokaryon incompatibility domain-containing protein</fullName>
    </recommendedName>
</protein>
<dbReference type="InterPro" id="IPR052895">
    <property type="entry name" value="HetReg/Transcr_Mod"/>
</dbReference>
<evidence type="ECO:0000313" key="4">
    <source>
        <dbReference type="Proteomes" id="UP000054321"/>
    </source>
</evidence>
<dbReference type="AlphaFoldDB" id="A0A0C3DD13"/>
<evidence type="ECO:0000256" key="1">
    <source>
        <dbReference type="SAM" id="MobiDB-lite"/>
    </source>
</evidence>
<dbReference type="InterPro" id="IPR010730">
    <property type="entry name" value="HET"/>
</dbReference>
<dbReference type="Pfam" id="PF06985">
    <property type="entry name" value="HET"/>
    <property type="match status" value="1"/>
</dbReference>
<reference evidence="4" key="2">
    <citation type="submission" date="2015-01" db="EMBL/GenBank/DDBJ databases">
        <title>Evolutionary Origins and Diversification of the Mycorrhizal Mutualists.</title>
        <authorList>
            <consortium name="DOE Joint Genome Institute"/>
            <consortium name="Mycorrhizal Genomics Consortium"/>
            <person name="Kohler A."/>
            <person name="Kuo A."/>
            <person name="Nagy L.G."/>
            <person name="Floudas D."/>
            <person name="Copeland A."/>
            <person name="Barry K.W."/>
            <person name="Cichocki N."/>
            <person name="Veneault-Fourrey C."/>
            <person name="LaButti K."/>
            <person name="Lindquist E.A."/>
            <person name="Lipzen A."/>
            <person name="Lundell T."/>
            <person name="Morin E."/>
            <person name="Murat C."/>
            <person name="Riley R."/>
            <person name="Ohm R."/>
            <person name="Sun H."/>
            <person name="Tunlid A."/>
            <person name="Henrissat B."/>
            <person name="Grigoriev I.V."/>
            <person name="Hibbett D.S."/>
            <person name="Martin F."/>
        </authorList>
    </citation>
    <scope>NUCLEOTIDE SEQUENCE [LARGE SCALE GENOMIC DNA]</scope>
    <source>
        <strain evidence="4">Zn</strain>
    </source>
</reference>
<proteinExistence type="predicted"/>
<gene>
    <name evidence="3" type="ORF">OIDMADRAFT_30234</name>
</gene>
<feature type="domain" description="Heterokaryon incompatibility" evidence="2">
    <location>
        <begin position="86"/>
        <end position="256"/>
    </location>
</feature>
<dbReference type="InParanoid" id="A0A0C3DD13"/>
<dbReference type="PANTHER" id="PTHR24148:SF73">
    <property type="entry name" value="HET DOMAIN PROTEIN (AFU_ORTHOLOGUE AFUA_8G01020)"/>
    <property type="match status" value="1"/>
</dbReference>
<accession>A0A0C3DD13</accession>
<organism evidence="3 4">
    <name type="scientific">Oidiodendron maius (strain Zn)</name>
    <dbReference type="NCBI Taxonomy" id="913774"/>
    <lineage>
        <taxon>Eukaryota</taxon>
        <taxon>Fungi</taxon>
        <taxon>Dikarya</taxon>
        <taxon>Ascomycota</taxon>
        <taxon>Pezizomycotina</taxon>
        <taxon>Leotiomycetes</taxon>
        <taxon>Leotiomycetes incertae sedis</taxon>
        <taxon>Myxotrichaceae</taxon>
        <taxon>Oidiodendron</taxon>
    </lineage>
</organism>